<feature type="domain" description="ZZ-type" evidence="4">
    <location>
        <begin position="158"/>
        <end position="180"/>
    </location>
</feature>
<dbReference type="EMBL" id="JAESVG020000009">
    <property type="protein sequence ID" value="KAG8624478.1"/>
    <property type="molecule type" value="Genomic_DNA"/>
</dbReference>
<dbReference type="Gene3D" id="3.40.50.1580">
    <property type="entry name" value="Nucleoside phosphorylase domain"/>
    <property type="match status" value="1"/>
</dbReference>
<gene>
    <name evidence="5" type="ORF">KVT40_007545</name>
</gene>
<evidence type="ECO:0000256" key="2">
    <source>
        <dbReference type="ARBA" id="ARBA00022771"/>
    </source>
</evidence>
<proteinExistence type="predicted"/>
<evidence type="ECO:0000313" key="6">
    <source>
        <dbReference type="Proteomes" id="UP000809789"/>
    </source>
</evidence>
<dbReference type="Pfam" id="PF00569">
    <property type="entry name" value="ZZ"/>
    <property type="match status" value="1"/>
</dbReference>
<keyword evidence="3" id="KW-0862">Zinc</keyword>
<dbReference type="InterPro" id="IPR000433">
    <property type="entry name" value="Znf_ZZ"/>
</dbReference>
<keyword evidence="1" id="KW-0479">Metal-binding</keyword>
<dbReference type="InterPro" id="IPR035994">
    <property type="entry name" value="Nucleoside_phosphorylase_sf"/>
</dbReference>
<reference evidence="5" key="1">
    <citation type="submission" date="2021-07" db="EMBL/GenBank/DDBJ databases">
        <title>Elsinoe batatas strain:CRI-CJ2 Genome sequencing and assembly.</title>
        <authorList>
            <person name="Huang L."/>
        </authorList>
    </citation>
    <scope>NUCLEOTIDE SEQUENCE</scope>
    <source>
        <strain evidence="5">CRI-CJ2</strain>
    </source>
</reference>
<keyword evidence="6" id="KW-1185">Reference proteome</keyword>
<evidence type="ECO:0000313" key="5">
    <source>
        <dbReference type="EMBL" id="KAG8624478.1"/>
    </source>
</evidence>
<protein>
    <recommendedName>
        <fullName evidence="4">ZZ-type domain-containing protein</fullName>
    </recommendedName>
</protein>
<evidence type="ECO:0000259" key="4">
    <source>
        <dbReference type="Pfam" id="PF00569"/>
    </source>
</evidence>
<dbReference type="GO" id="GO:0008270">
    <property type="term" value="F:zinc ion binding"/>
    <property type="evidence" value="ECO:0007669"/>
    <property type="project" value="UniProtKB-KW"/>
</dbReference>
<organism evidence="5 6">
    <name type="scientific">Elsinoe batatas</name>
    <dbReference type="NCBI Taxonomy" id="2601811"/>
    <lineage>
        <taxon>Eukaryota</taxon>
        <taxon>Fungi</taxon>
        <taxon>Dikarya</taxon>
        <taxon>Ascomycota</taxon>
        <taxon>Pezizomycotina</taxon>
        <taxon>Dothideomycetes</taxon>
        <taxon>Dothideomycetidae</taxon>
        <taxon>Myriangiales</taxon>
        <taxon>Elsinoaceae</taxon>
        <taxon>Elsinoe</taxon>
    </lineage>
</organism>
<dbReference type="SUPFAM" id="SSF53167">
    <property type="entry name" value="Purine and uridine phosphorylases"/>
    <property type="match status" value="1"/>
</dbReference>
<sequence length="204" mass="22470">MEETADKQKYTVGWICALHNDYFAARAFLDERHPPLDATSHADNNDYTLGRIGKHNVVIAVCPDGGYGNTSAAHVARDLVHTFQNVRLGLMVGIGGGAPFPPERDIRLGDVVVSSAIGGAAAVIQYGMGKKRQGLTGQETWRETFEITGQRLLDNQNHCTVCPDYDLCFRCIEDAASIHPDHTFVDTFRYSAEEMAAALHDSFW</sequence>
<dbReference type="PANTHER" id="PTHR46082:SF11">
    <property type="entry name" value="AAA+ ATPASE DOMAIN-CONTAINING PROTEIN-RELATED"/>
    <property type="match status" value="1"/>
</dbReference>
<dbReference type="AlphaFoldDB" id="A0A8K0PER0"/>
<dbReference type="OrthoDB" id="1305878at2759"/>
<comment type="caution">
    <text evidence="5">The sequence shown here is derived from an EMBL/GenBank/DDBJ whole genome shotgun (WGS) entry which is preliminary data.</text>
</comment>
<evidence type="ECO:0000256" key="3">
    <source>
        <dbReference type="ARBA" id="ARBA00022833"/>
    </source>
</evidence>
<dbReference type="InterPro" id="IPR053137">
    <property type="entry name" value="NLR-like"/>
</dbReference>
<evidence type="ECO:0000256" key="1">
    <source>
        <dbReference type="ARBA" id="ARBA00022723"/>
    </source>
</evidence>
<dbReference type="PANTHER" id="PTHR46082">
    <property type="entry name" value="ATP/GTP-BINDING PROTEIN-RELATED"/>
    <property type="match status" value="1"/>
</dbReference>
<dbReference type="Proteomes" id="UP000809789">
    <property type="component" value="Unassembled WGS sequence"/>
</dbReference>
<dbReference type="GO" id="GO:0009116">
    <property type="term" value="P:nucleoside metabolic process"/>
    <property type="evidence" value="ECO:0007669"/>
    <property type="project" value="InterPro"/>
</dbReference>
<keyword evidence="2" id="KW-0863">Zinc-finger</keyword>
<accession>A0A8K0PER0</accession>
<dbReference type="GO" id="GO:0003824">
    <property type="term" value="F:catalytic activity"/>
    <property type="evidence" value="ECO:0007669"/>
    <property type="project" value="InterPro"/>
</dbReference>
<dbReference type="SUPFAM" id="SSF57850">
    <property type="entry name" value="RING/U-box"/>
    <property type="match status" value="1"/>
</dbReference>
<name>A0A8K0PER0_9PEZI</name>